<accession>A0A814ERD5</accession>
<sequence length="697" mass="78808">MMSTTMEHDPASEELAAHPSRLPTHPKEMAEERKSEPEGIFSPSVLHPLDPLTANEISLTTKIIQESSYFQKYLRIVTIVLLEPEDKSIILNFQPNTEIHRRVTVFIRDPVKHVTLEMIVDLTKKTIKNVLELTNVQPGLTYDEIIAADSALRSDKNFLAAIAKRNLDVNSIVFYPFTACYRDQSDAASKRRIYRPLSAVSYGNEDNYYAHPIEGLVITVNLDDMTVEIEDHEVVPIPTNTANYNPESISTPNNVPYFPNGVRDDLKPLIITQPDGPSFKVDGYQVTWQKWRFRIGFNVREALVLHCIEYFDKARWRSIIYRAAMSEMYVPYGDASPTHSFKNVFDMGEAGLGLLVNSLVLGCDCLGEIYYFDVVVNNNQGKPVLLKNAICMHEEDAGLLWKHTEFVEGRTQVRRSRRLVISTVATIGNYEYAVYWYLQQDGILNYEVKLTGIIAPAAIESGKTPVSGGLVAPGTYGPYHQHFFNIRIDWMLDGLKNSLVEVNCEPLPPGKANPTGNAWTAKETILSTVDQARRTIESKTSRHWKIVNPSVLNHVGQPVAYKLVSMGNVFPLCQENSSQYKRGGFTRYHLWATVFDSNEMYAAGLYPNQNAGDDGLLSYSEKNKDKSLVESDLVTWYTFGCTHIVRPEDWPVMPVENTGFRLIPHGFFDGNPSLDVPLPSNHCHMKKNSEECKRNDN</sequence>
<comment type="cofactor">
    <cofactor evidence="8">
        <name>Cu cation</name>
        <dbReference type="ChEBI" id="CHEBI:23378"/>
    </cofactor>
    <text evidence="8">Contains 1 topaquinone per subunit.</text>
</comment>
<evidence type="ECO:0000256" key="8">
    <source>
        <dbReference type="RuleBase" id="RU000672"/>
    </source>
</evidence>
<keyword evidence="2 8" id="KW-0479">Metal-binding</keyword>
<evidence type="ECO:0000313" key="14">
    <source>
        <dbReference type="EMBL" id="CAF0969641.1"/>
    </source>
</evidence>
<dbReference type="OrthoDB" id="5379943at2759"/>
<dbReference type="InterPro" id="IPR000269">
    <property type="entry name" value="Cu_amine_oxidase"/>
</dbReference>
<evidence type="ECO:0000256" key="1">
    <source>
        <dbReference type="ARBA" id="ARBA00007983"/>
    </source>
</evidence>
<dbReference type="InterPro" id="IPR016182">
    <property type="entry name" value="Cu_amine_oxidase_N-reg"/>
</dbReference>
<keyword evidence="17" id="KW-1185">Reference proteome</keyword>
<dbReference type="Gene3D" id="3.10.450.40">
    <property type="match status" value="2"/>
</dbReference>
<evidence type="ECO:0000313" key="15">
    <source>
        <dbReference type="EMBL" id="CAF3540196.1"/>
    </source>
</evidence>
<dbReference type="Pfam" id="PF02727">
    <property type="entry name" value="Cu_amine_oxidN2"/>
    <property type="match status" value="1"/>
</dbReference>
<dbReference type="PROSITE" id="PS01164">
    <property type="entry name" value="COPPER_AMINE_OXID_1"/>
    <property type="match status" value="1"/>
</dbReference>
<evidence type="ECO:0000313" key="17">
    <source>
        <dbReference type="Proteomes" id="UP000663829"/>
    </source>
</evidence>
<dbReference type="EMBL" id="CAJNOK010000546">
    <property type="protein sequence ID" value="CAF0760454.1"/>
    <property type="molecule type" value="Genomic_DNA"/>
</dbReference>
<dbReference type="InterPro" id="IPR049947">
    <property type="entry name" value="Cu_Am_Ox_Cu-bd"/>
</dbReference>
<dbReference type="Pfam" id="PF02728">
    <property type="entry name" value="Cu_amine_oxidN3"/>
    <property type="match status" value="1"/>
</dbReference>
<dbReference type="PANTHER" id="PTHR10638:SF89">
    <property type="entry name" value="AMINE OXIDASE"/>
    <property type="match status" value="1"/>
</dbReference>
<dbReference type="Proteomes" id="UP000681722">
    <property type="component" value="Unassembled WGS sequence"/>
</dbReference>
<comment type="PTM">
    <text evidence="7 8">Topaquinone (TPQ) is generated by copper-dependent autoxidation of a specific tyrosyl residue.</text>
</comment>
<dbReference type="Proteomes" id="UP000682733">
    <property type="component" value="Unassembled WGS sequence"/>
</dbReference>
<evidence type="ECO:0000256" key="7">
    <source>
        <dbReference type="PIRSR" id="PIRSR600269-51"/>
    </source>
</evidence>
<dbReference type="PANTHER" id="PTHR10638">
    <property type="entry name" value="COPPER AMINE OXIDASE"/>
    <property type="match status" value="1"/>
</dbReference>
<evidence type="ECO:0000259" key="12">
    <source>
        <dbReference type="Pfam" id="PF02728"/>
    </source>
</evidence>
<feature type="domain" description="Copper amine oxidase N3-terminal" evidence="12">
    <location>
        <begin position="140"/>
        <end position="237"/>
    </location>
</feature>
<evidence type="ECO:0000256" key="6">
    <source>
        <dbReference type="PIRSR" id="PIRSR600269-50"/>
    </source>
</evidence>
<dbReference type="EMBL" id="CAJOBA010000546">
    <property type="protein sequence ID" value="CAF3540196.1"/>
    <property type="molecule type" value="Genomic_DNA"/>
</dbReference>
<evidence type="ECO:0000313" key="13">
    <source>
        <dbReference type="EMBL" id="CAF0760454.1"/>
    </source>
</evidence>
<dbReference type="InterPro" id="IPR015798">
    <property type="entry name" value="Cu_amine_oxidase_C"/>
</dbReference>
<evidence type="ECO:0000256" key="3">
    <source>
        <dbReference type="ARBA" id="ARBA00022772"/>
    </source>
</evidence>
<evidence type="ECO:0000313" key="16">
    <source>
        <dbReference type="EMBL" id="CAF3742815.1"/>
    </source>
</evidence>
<dbReference type="SUPFAM" id="SSF54416">
    <property type="entry name" value="Amine oxidase N-terminal region"/>
    <property type="match status" value="2"/>
</dbReference>
<dbReference type="InterPro" id="IPR015802">
    <property type="entry name" value="Cu_amine_oxidase_N3"/>
</dbReference>
<dbReference type="Pfam" id="PF01179">
    <property type="entry name" value="Cu_amine_oxid"/>
    <property type="match status" value="1"/>
</dbReference>
<evidence type="ECO:0000259" key="10">
    <source>
        <dbReference type="Pfam" id="PF01179"/>
    </source>
</evidence>
<dbReference type="GO" id="GO:0048038">
    <property type="term" value="F:quinone binding"/>
    <property type="evidence" value="ECO:0007669"/>
    <property type="project" value="InterPro"/>
</dbReference>
<feature type="active site" description="Proton acceptor" evidence="6">
    <location>
        <position position="346"/>
    </location>
</feature>
<name>A0A814ERD5_9BILA</name>
<dbReference type="EMBL" id="CAJNOQ010002628">
    <property type="protein sequence ID" value="CAF0969641.1"/>
    <property type="molecule type" value="Genomic_DNA"/>
</dbReference>
<dbReference type="InterPro" id="IPR015800">
    <property type="entry name" value="Cu_amine_oxidase_N2"/>
</dbReference>
<dbReference type="NCBIfam" id="NF008559">
    <property type="entry name" value="PRK11504.1"/>
    <property type="match status" value="1"/>
</dbReference>
<keyword evidence="5 8" id="KW-0186">Copper</keyword>
<feature type="domain" description="Copper amine oxidase catalytic" evidence="10">
    <location>
        <begin position="270"/>
        <end position="674"/>
    </location>
</feature>
<organism evidence="14 17">
    <name type="scientific">Didymodactylos carnosus</name>
    <dbReference type="NCBI Taxonomy" id="1234261"/>
    <lineage>
        <taxon>Eukaryota</taxon>
        <taxon>Metazoa</taxon>
        <taxon>Spiralia</taxon>
        <taxon>Gnathifera</taxon>
        <taxon>Rotifera</taxon>
        <taxon>Eurotatoria</taxon>
        <taxon>Bdelloidea</taxon>
        <taxon>Philodinida</taxon>
        <taxon>Philodinidae</taxon>
        <taxon>Didymodactylos</taxon>
    </lineage>
</organism>
<evidence type="ECO:0000259" key="11">
    <source>
        <dbReference type="Pfam" id="PF02727"/>
    </source>
</evidence>
<dbReference type="AlphaFoldDB" id="A0A814ERD5"/>
<dbReference type="SUPFAM" id="SSF49998">
    <property type="entry name" value="Amine oxidase catalytic domain"/>
    <property type="match status" value="1"/>
</dbReference>
<feature type="modified residue" description="2',4',5'-topaquinone" evidence="7">
    <location>
        <position position="430"/>
    </location>
</feature>
<keyword evidence="4 8" id="KW-0560">Oxidoreductase</keyword>
<dbReference type="Gene3D" id="2.70.98.20">
    <property type="entry name" value="Copper amine oxidase, catalytic domain"/>
    <property type="match status" value="1"/>
</dbReference>
<dbReference type="EMBL" id="CAJOBC010002628">
    <property type="protein sequence ID" value="CAF3742815.1"/>
    <property type="molecule type" value="Genomic_DNA"/>
</dbReference>
<feature type="compositionally biased region" description="Basic and acidic residues" evidence="9">
    <location>
        <begin position="1"/>
        <end position="11"/>
    </location>
</feature>
<evidence type="ECO:0000256" key="5">
    <source>
        <dbReference type="ARBA" id="ARBA00023008"/>
    </source>
</evidence>
<dbReference type="EC" id="1.4.3.-" evidence="8"/>
<evidence type="ECO:0000256" key="9">
    <source>
        <dbReference type="SAM" id="MobiDB-lite"/>
    </source>
</evidence>
<dbReference type="PROSITE" id="PS01165">
    <property type="entry name" value="COPPER_AMINE_OXID_2"/>
    <property type="match status" value="1"/>
</dbReference>
<evidence type="ECO:0000256" key="4">
    <source>
        <dbReference type="ARBA" id="ARBA00023002"/>
    </source>
</evidence>
<evidence type="ECO:0000256" key="2">
    <source>
        <dbReference type="ARBA" id="ARBA00022723"/>
    </source>
</evidence>
<dbReference type="GO" id="GO:0005507">
    <property type="term" value="F:copper ion binding"/>
    <property type="evidence" value="ECO:0007669"/>
    <property type="project" value="InterPro"/>
</dbReference>
<feature type="compositionally biased region" description="Basic and acidic residues" evidence="9">
    <location>
        <begin position="25"/>
        <end position="37"/>
    </location>
</feature>
<comment type="caution">
    <text evidence="14">The sequence shown here is derived from an EMBL/GenBank/DDBJ whole genome shotgun (WGS) entry which is preliminary data.</text>
</comment>
<proteinExistence type="inferred from homology"/>
<feature type="region of interest" description="Disordered" evidence="9">
    <location>
        <begin position="1"/>
        <end position="44"/>
    </location>
</feature>
<keyword evidence="3 6" id="KW-0801">TPQ</keyword>
<feature type="active site" description="Schiff-base intermediate with substrate; via topaquinone" evidence="6">
    <location>
        <position position="430"/>
    </location>
</feature>
<gene>
    <name evidence="14" type="ORF">GPM918_LOCUS12165</name>
    <name evidence="13" type="ORF">OVA965_LOCUS2521</name>
    <name evidence="16" type="ORF">SRO942_LOCUS12166</name>
    <name evidence="15" type="ORF">TMI583_LOCUS2521</name>
</gene>
<protein>
    <recommendedName>
        <fullName evidence="8">Amine oxidase</fullName>
        <ecNumber evidence="8">1.4.3.-</ecNumber>
    </recommendedName>
</protein>
<dbReference type="InterPro" id="IPR036460">
    <property type="entry name" value="Cu_amine_oxidase_C_sf"/>
</dbReference>
<dbReference type="InterPro" id="IPR049948">
    <property type="entry name" value="Cu_Am_ox_TPQ-bd"/>
</dbReference>
<dbReference type="GO" id="GO:0008131">
    <property type="term" value="F:primary methylamine oxidase activity"/>
    <property type="evidence" value="ECO:0007669"/>
    <property type="project" value="InterPro"/>
</dbReference>
<dbReference type="Proteomes" id="UP000677228">
    <property type="component" value="Unassembled WGS sequence"/>
</dbReference>
<reference evidence="14" key="1">
    <citation type="submission" date="2021-02" db="EMBL/GenBank/DDBJ databases">
        <authorList>
            <person name="Nowell W R."/>
        </authorList>
    </citation>
    <scope>NUCLEOTIDE SEQUENCE</scope>
</reference>
<dbReference type="GO" id="GO:0009308">
    <property type="term" value="P:amine metabolic process"/>
    <property type="evidence" value="ECO:0007669"/>
    <property type="project" value="UniProtKB-UniRule"/>
</dbReference>
<comment type="similarity">
    <text evidence="1 8">Belongs to the copper/topaquinone oxidase family.</text>
</comment>
<feature type="domain" description="Copper amine oxidase N2-terminal" evidence="11">
    <location>
        <begin position="47"/>
        <end position="128"/>
    </location>
</feature>
<dbReference type="Proteomes" id="UP000663829">
    <property type="component" value="Unassembled WGS sequence"/>
</dbReference>